<evidence type="ECO:0000256" key="5">
    <source>
        <dbReference type="ARBA" id="ARBA00022915"/>
    </source>
</evidence>
<sequence>MDLELKYFLGEDSIVEPNVILSYKYLNSKNPTKIGEFSHIHSGTVIYQDTTIGSHFTAGHNVTIRANCQIGNRVVVLHGTTLEGNIKVGNGVKIMAHVYIPSQTEIGNMVFIGPGTNILNATLPMRKTGLNPVKIGNDVVIGGGVTILPGITIGNNAFIGAGSVVTKNIPDNTLAYGNPIQLKELPADFGEGNDPQQIFTGRDLWNNNEDDSWKNL</sequence>
<evidence type="ECO:0000256" key="1">
    <source>
        <dbReference type="ARBA" id="ARBA00007274"/>
    </source>
</evidence>
<dbReference type="InterPro" id="IPR001451">
    <property type="entry name" value="Hexapep"/>
</dbReference>
<gene>
    <name evidence="9" type="ORF">ACFQ2C_08220</name>
</gene>
<reference evidence="10" key="1">
    <citation type="journal article" date="2019" name="Int. J. Syst. Evol. Microbiol.">
        <title>The Global Catalogue of Microorganisms (GCM) 10K type strain sequencing project: providing services to taxonomists for standard genome sequencing and annotation.</title>
        <authorList>
            <consortium name="The Broad Institute Genomics Platform"/>
            <consortium name="The Broad Institute Genome Sequencing Center for Infectious Disease"/>
            <person name="Wu L."/>
            <person name="Ma J."/>
        </authorList>
    </citation>
    <scope>NUCLEOTIDE SEQUENCE [LARGE SCALE GENOMIC DNA]</scope>
    <source>
        <strain evidence="10">CCUG 52468</strain>
    </source>
</reference>
<dbReference type="Proteomes" id="UP001597205">
    <property type="component" value="Unassembled WGS sequence"/>
</dbReference>
<protein>
    <submittedName>
        <fullName evidence="9">DapH/DapD/GlmU-related protein</fullName>
    </submittedName>
</protein>
<dbReference type="InterPro" id="IPR050179">
    <property type="entry name" value="Trans_hexapeptide_repeat"/>
</dbReference>
<dbReference type="PANTHER" id="PTHR43300">
    <property type="entry name" value="ACETYLTRANSFERASE"/>
    <property type="match status" value="1"/>
</dbReference>
<keyword evidence="6" id="KW-0457">Lysine biosynthesis</keyword>
<dbReference type="InterPro" id="IPR011004">
    <property type="entry name" value="Trimer_LpxA-like_sf"/>
</dbReference>
<evidence type="ECO:0000256" key="3">
    <source>
        <dbReference type="ARBA" id="ARBA00022679"/>
    </source>
</evidence>
<keyword evidence="4" id="KW-0677">Repeat</keyword>
<name>A0ABW3RK34_9SPHI</name>
<keyword evidence="3" id="KW-0808">Transferase</keyword>
<dbReference type="PANTHER" id="PTHR43300:SF10">
    <property type="entry name" value="2,3,4,5-TETRAHYDROPYRIDINE-2,6-DICARBOXYLATE N-ACETYLTRANSFERASE"/>
    <property type="match status" value="1"/>
</dbReference>
<evidence type="ECO:0000256" key="6">
    <source>
        <dbReference type="ARBA" id="ARBA00023154"/>
    </source>
</evidence>
<evidence type="ECO:0000256" key="8">
    <source>
        <dbReference type="SAM" id="MobiDB-lite"/>
    </source>
</evidence>
<evidence type="ECO:0000256" key="7">
    <source>
        <dbReference type="ARBA" id="ARBA00023315"/>
    </source>
</evidence>
<comment type="caution">
    <text evidence="9">The sequence shown here is derived from an EMBL/GenBank/DDBJ whole genome shotgun (WGS) entry which is preliminary data.</text>
</comment>
<comment type="similarity">
    <text evidence="1">Belongs to the transferase hexapeptide repeat family.</text>
</comment>
<evidence type="ECO:0000313" key="10">
    <source>
        <dbReference type="Proteomes" id="UP001597205"/>
    </source>
</evidence>
<keyword evidence="10" id="KW-1185">Reference proteome</keyword>
<dbReference type="PROSITE" id="PS00101">
    <property type="entry name" value="HEXAPEP_TRANSFERASES"/>
    <property type="match status" value="1"/>
</dbReference>
<organism evidence="9 10">
    <name type="scientific">Sphingobacterium daejeonense</name>
    <dbReference type="NCBI Taxonomy" id="371142"/>
    <lineage>
        <taxon>Bacteria</taxon>
        <taxon>Pseudomonadati</taxon>
        <taxon>Bacteroidota</taxon>
        <taxon>Sphingobacteriia</taxon>
        <taxon>Sphingobacteriales</taxon>
        <taxon>Sphingobacteriaceae</taxon>
        <taxon>Sphingobacterium</taxon>
    </lineage>
</organism>
<dbReference type="EMBL" id="JBHTKY010000009">
    <property type="protein sequence ID" value="MFD1165585.1"/>
    <property type="molecule type" value="Genomic_DNA"/>
</dbReference>
<proteinExistence type="inferred from homology"/>
<evidence type="ECO:0000256" key="2">
    <source>
        <dbReference type="ARBA" id="ARBA00022605"/>
    </source>
</evidence>
<keyword evidence="5" id="KW-0220">Diaminopimelate biosynthesis</keyword>
<accession>A0ABW3RK34</accession>
<evidence type="ECO:0000256" key="4">
    <source>
        <dbReference type="ARBA" id="ARBA00022737"/>
    </source>
</evidence>
<feature type="region of interest" description="Disordered" evidence="8">
    <location>
        <begin position="196"/>
        <end position="216"/>
    </location>
</feature>
<keyword evidence="2" id="KW-0028">Amino-acid biosynthesis</keyword>
<dbReference type="Pfam" id="PF00132">
    <property type="entry name" value="Hexapep"/>
    <property type="match status" value="3"/>
</dbReference>
<dbReference type="RefSeq" id="WP_380895715.1">
    <property type="nucleotide sequence ID" value="NZ_JBHTKY010000009.1"/>
</dbReference>
<dbReference type="Gene3D" id="2.160.10.10">
    <property type="entry name" value="Hexapeptide repeat proteins"/>
    <property type="match status" value="1"/>
</dbReference>
<evidence type="ECO:0000313" key="9">
    <source>
        <dbReference type="EMBL" id="MFD1165585.1"/>
    </source>
</evidence>
<dbReference type="SUPFAM" id="SSF51161">
    <property type="entry name" value="Trimeric LpxA-like enzymes"/>
    <property type="match status" value="1"/>
</dbReference>
<dbReference type="InterPro" id="IPR018357">
    <property type="entry name" value="Hexapep_transf_CS"/>
</dbReference>
<keyword evidence="7" id="KW-0012">Acyltransferase</keyword>